<name>A0A133S7E9_9FIRM</name>
<dbReference type="EMBL" id="LRQT01000002">
    <property type="protein sequence ID" value="KXA65618.1"/>
    <property type="molecule type" value="Genomic_DNA"/>
</dbReference>
<proteinExistence type="predicted"/>
<protein>
    <submittedName>
        <fullName evidence="1">Uncharacterized protein</fullName>
    </submittedName>
</protein>
<dbReference type="PATRIC" id="fig|39777.7.peg.100"/>
<evidence type="ECO:0000313" key="1">
    <source>
        <dbReference type="EMBL" id="KXA65618.1"/>
    </source>
</evidence>
<dbReference type="RefSeq" id="WP_005377182.1">
    <property type="nucleotide sequence ID" value="NZ_CABKSO010000001.1"/>
</dbReference>
<dbReference type="Proteomes" id="UP000070226">
    <property type="component" value="Unassembled WGS sequence"/>
</dbReference>
<comment type="caution">
    <text evidence="1">The sequence shown here is derived from an EMBL/GenBank/DDBJ whole genome shotgun (WGS) entry which is preliminary data.</text>
</comment>
<reference evidence="1 2" key="1">
    <citation type="submission" date="2016-01" db="EMBL/GenBank/DDBJ databases">
        <authorList>
            <person name="Oliw E.H."/>
        </authorList>
    </citation>
    <scope>NUCLEOTIDE SEQUENCE [LARGE SCALE GENOMIC DNA]</scope>
    <source>
        <strain evidence="1 2">CMW7756B</strain>
    </source>
</reference>
<gene>
    <name evidence="1" type="ORF">HMPREF3233_00100</name>
</gene>
<dbReference type="KEGG" id="vat:B7L28_07815"/>
<evidence type="ECO:0000313" key="2">
    <source>
        <dbReference type="Proteomes" id="UP000070226"/>
    </source>
</evidence>
<accession>A0A133S7E9</accession>
<organism evidence="1">
    <name type="scientific">Veillonella atypica</name>
    <dbReference type="NCBI Taxonomy" id="39777"/>
    <lineage>
        <taxon>Bacteria</taxon>
        <taxon>Bacillati</taxon>
        <taxon>Bacillota</taxon>
        <taxon>Negativicutes</taxon>
        <taxon>Veillonellales</taxon>
        <taxon>Veillonellaceae</taxon>
        <taxon>Veillonella</taxon>
    </lineage>
</organism>
<dbReference type="GeneID" id="57774889"/>
<dbReference type="AlphaFoldDB" id="A0A133S7E9"/>
<sequence>MNFREATMRISFCLALAFVSTFTIANAANVDAQTTKARSIPIAPVKIIPDPGTIKTSPIQITSTTSNTPSTVGKANYDGHLDNFPSRKVTLVVPTTLRNENTAAFGKYLSDSVANVLRYPYYDTTVVSTNTPLAQITAVDLAEVAASQHSEIVIMPVPMQDIYVQLPTSYLSQYYHDDSDDIHIQAKVSAMIYFYDTNEGIVHTIRSGFNQIDDTLTMPTHKSIWNKVIKDLLEQLPYKRVPTDRDRYQAPGINAEMPVVPDYEFQVEQPKNTAYSLKGVSVL</sequence>